<proteinExistence type="predicted"/>
<name>A0A564Y4I4_HYMDI</name>
<gene>
    <name evidence="2" type="ORF">WMSIL1_LOCUS2761</name>
</gene>
<organism evidence="2 3">
    <name type="scientific">Hymenolepis diminuta</name>
    <name type="common">Rat tapeworm</name>
    <dbReference type="NCBI Taxonomy" id="6216"/>
    <lineage>
        <taxon>Eukaryota</taxon>
        <taxon>Metazoa</taxon>
        <taxon>Spiralia</taxon>
        <taxon>Lophotrochozoa</taxon>
        <taxon>Platyhelminthes</taxon>
        <taxon>Cestoda</taxon>
        <taxon>Eucestoda</taxon>
        <taxon>Cyclophyllidea</taxon>
        <taxon>Hymenolepididae</taxon>
        <taxon>Hymenolepis</taxon>
    </lineage>
</organism>
<dbReference type="Proteomes" id="UP000321570">
    <property type="component" value="Unassembled WGS sequence"/>
</dbReference>
<feature type="compositionally biased region" description="Polar residues" evidence="1">
    <location>
        <begin position="83"/>
        <end position="96"/>
    </location>
</feature>
<evidence type="ECO:0000313" key="2">
    <source>
        <dbReference type="EMBL" id="VUZ41879.1"/>
    </source>
</evidence>
<evidence type="ECO:0000313" key="3">
    <source>
        <dbReference type="Proteomes" id="UP000321570"/>
    </source>
</evidence>
<dbReference type="EMBL" id="CABIJS010000077">
    <property type="protein sequence ID" value="VUZ41879.1"/>
    <property type="molecule type" value="Genomic_DNA"/>
</dbReference>
<keyword evidence="3" id="KW-1185">Reference proteome</keyword>
<sequence length="171" mass="19684">MQRPSASLAAFSRLMFSRNHSVSQRNTVLFVALRRILKTKTYQSHSHYSISLTIKRLGRVICQHVQKGIAGKKRRRSNRGSHSRVSTDLQYGSSSMVGSKSPAELIMERTIRTINHAMIPKDKTNESAKFMKETSFFICDFRFDYSWTAGTTEEVIYETQVSDAVWIRDRN</sequence>
<protein>
    <submittedName>
        <fullName evidence="2">Uncharacterized protein</fullName>
    </submittedName>
</protein>
<reference evidence="2 3" key="1">
    <citation type="submission" date="2019-07" db="EMBL/GenBank/DDBJ databases">
        <authorList>
            <person name="Jastrzebski P J."/>
            <person name="Paukszto L."/>
            <person name="Jastrzebski P J."/>
        </authorList>
    </citation>
    <scope>NUCLEOTIDE SEQUENCE [LARGE SCALE GENOMIC DNA]</scope>
    <source>
        <strain evidence="2 3">WMS-il1</strain>
    </source>
</reference>
<feature type="region of interest" description="Disordered" evidence="1">
    <location>
        <begin position="68"/>
        <end position="96"/>
    </location>
</feature>
<evidence type="ECO:0000256" key="1">
    <source>
        <dbReference type="SAM" id="MobiDB-lite"/>
    </source>
</evidence>
<dbReference type="AlphaFoldDB" id="A0A564Y4I4"/>
<accession>A0A564Y4I4</accession>
<feature type="compositionally biased region" description="Basic residues" evidence="1">
    <location>
        <begin position="70"/>
        <end position="82"/>
    </location>
</feature>